<comment type="caution">
    <text evidence="1">The sequence shown here is derived from an EMBL/GenBank/DDBJ whole genome shotgun (WGS) entry which is preliminary data.</text>
</comment>
<evidence type="ECO:0000313" key="1">
    <source>
        <dbReference type="EMBL" id="KAH3869432.1"/>
    </source>
</evidence>
<dbReference type="EMBL" id="JAIWYP010000002">
    <property type="protein sequence ID" value="KAH3869432.1"/>
    <property type="molecule type" value="Genomic_DNA"/>
</dbReference>
<dbReference type="AlphaFoldDB" id="A0A9D4RK84"/>
<evidence type="ECO:0000313" key="2">
    <source>
        <dbReference type="Proteomes" id="UP000828390"/>
    </source>
</evidence>
<sequence>MPSLIECPVQALHFRVQSLFPAYASFVGGYHTLQEAFHPATPAPQNQRTLPI</sequence>
<protein>
    <submittedName>
        <fullName evidence="1">Uncharacterized protein</fullName>
    </submittedName>
</protein>
<gene>
    <name evidence="1" type="ORF">DPMN_032597</name>
</gene>
<reference evidence="1" key="1">
    <citation type="journal article" date="2019" name="bioRxiv">
        <title>The Genome of the Zebra Mussel, Dreissena polymorpha: A Resource for Invasive Species Research.</title>
        <authorList>
            <person name="McCartney M.A."/>
            <person name="Auch B."/>
            <person name="Kono T."/>
            <person name="Mallez S."/>
            <person name="Zhang Y."/>
            <person name="Obille A."/>
            <person name="Becker A."/>
            <person name="Abrahante J.E."/>
            <person name="Garbe J."/>
            <person name="Badalamenti J.P."/>
            <person name="Herman A."/>
            <person name="Mangelson H."/>
            <person name="Liachko I."/>
            <person name="Sullivan S."/>
            <person name="Sone E.D."/>
            <person name="Koren S."/>
            <person name="Silverstein K.A.T."/>
            <person name="Beckman K.B."/>
            <person name="Gohl D.M."/>
        </authorList>
    </citation>
    <scope>NUCLEOTIDE SEQUENCE</scope>
    <source>
        <strain evidence="1">Duluth1</strain>
        <tissue evidence="1">Whole animal</tissue>
    </source>
</reference>
<organism evidence="1 2">
    <name type="scientific">Dreissena polymorpha</name>
    <name type="common">Zebra mussel</name>
    <name type="synonym">Mytilus polymorpha</name>
    <dbReference type="NCBI Taxonomy" id="45954"/>
    <lineage>
        <taxon>Eukaryota</taxon>
        <taxon>Metazoa</taxon>
        <taxon>Spiralia</taxon>
        <taxon>Lophotrochozoa</taxon>
        <taxon>Mollusca</taxon>
        <taxon>Bivalvia</taxon>
        <taxon>Autobranchia</taxon>
        <taxon>Heteroconchia</taxon>
        <taxon>Euheterodonta</taxon>
        <taxon>Imparidentia</taxon>
        <taxon>Neoheterodontei</taxon>
        <taxon>Myida</taxon>
        <taxon>Dreissenoidea</taxon>
        <taxon>Dreissenidae</taxon>
        <taxon>Dreissena</taxon>
    </lineage>
</organism>
<name>A0A9D4RK84_DREPO</name>
<accession>A0A9D4RK84</accession>
<proteinExistence type="predicted"/>
<keyword evidence="2" id="KW-1185">Reference proteome</keyword>
<reference evidence="1" key="2">
    <citation type="submission" date="2020-11" db="EMBL/GenBank/DDBJ databases">
        <authorList>
            <person name="McCartney M.A."/>
            <person name="Auch B."/>
            <person name="Kono T."/>
            <person name="Mallez S."/>
            <person name="Becker A."/>
            <person name="Gohl D.M."/>
            <person name="Silverstein K.A.T."/>
            <person name="Koren S."/>
            <person name="Bechman K.B."/>
            <person name="Herman A."/>
            <person name="Abrahante J.E."/>
            <person name="Garbe J."/>
        </authorList>
    </citation>
    <scope>NUCLEOTIDE SEQUENCE</scope>
    <source>
        <strain evidence="1">Duluth1</strain>
        <tissue evidence="1">Whole animal</tissue>
    </source>
</reference>
<dbReference type="Proteomes" id="UP000828390">
    <property type="component" value="Unassembled WGS sequence"/>
</dbReference>